<dbReference type="Proteomes" id="UP000326865">
    <property type="component" value="Unassembled WGS sequence"/>
</dbReference>
<dbReference type="Proteomes" id="UP000326207">
    <property type="component" value="Unassembled WGS sequence"/>
</dbReference>
<accession>A0A5N5U4F4</accession>
<dbReference type="Proteomes" id="UP000326302">
    <property type="component" value="Unassembled WGS sequence"/>
</dbReference>
<sequence>MGAIPPELDPETLMDAFDTEDPATARDSYLDTCSALQQELARVLKEEGGGTVHVTTAELTNRVFAPRRAVQIGLTNMAAEEDSPLESAVATDEWTIHEP</sequence>
<gene>
    <name evidence="1" type="ORF">DM867_10470</name>
    <name evidence="3" type="ORF">DMP03_03265</name>
    <name evidence="2" type="ORF">DP108_10215</name>
</gene>
<comment type="caution">
    <text evidence="3">The sequence shown here is derived from an EMBL/GenBank/DDBJ whole genome shotgun (WGS) entry which is preliminary data.</text>
</comment>
<evidence type="ECO:0000313" key="1">
    <source>
        <dbReference type="EMBL" id="KAB7513395.1"/>
    </source>
</evidence>
<dbReference type="RefSeq" id="WP_152119280.1">
    <property type="nucleotide sequence ID" value="NZ_QJOW01000001.1"/>
</dbReference>
<name>A0A5N5UI20_9EURY</name>
<protein>
    <submittedName>
        <fullName evidence="3">Uncharacterized protein</fullName>
    </submittedName>
</protein>
<accession>A0A5N5UI20</accession>
<accession>A0A5N5UFB3</accession>
<dbReference type="EMBL" id="QJOW01000001">
    <property type="protein sequence ID" value="KAB7518389.1"/>
    <property type="molecule type" value="Genomic_DNA"/>
</dbReference>
<reference evidence="4 5" key="1">
    <citation type="submission" date="2019-10" db="EMBL/GenBank/DDBJ databases">
        <title>Unraveling microbial dark matter from salterns through culturing: the case of the genus Halosegnis.</title>
        <authorList>
            <person name="Duran-Viseras A."/>
            <person name="Andrei A.-S."/>
            <person name="Vera-Gargallo B."/>
            <person name="Ghai R."/>
            <person name="Sanchez-Porro C."/>
            <person name="Ventosa A."/>
        </authorList>
    </citation>
    <scope>NUCLEOTIDE SEQUENCE [LARGE SCALE GENOMIC DNA]</scope>
    <source>
        <strain evidence="3 5">F17-44</strain>
        <strain evidence="1 6">F18-79</strain>
        <strain evidence="2 4">F19-13</strain>
    </source>
</reference>
<keyword evidence="6" id="KW-1185">Reference proteome</keyword>
<dbReference type="EMBL" id="QMDY01000005">
    <property type="protein sequence ID" value="KAB7517378.1"/>
    <property type="molecule type" value="Genomic_DNA"/>
</dbReference>
<evidence type="ECO:0000313" key="3">
    <source>
        <dbReference type="EMBL" id="KAB7518389.1"/>
    </source>
</evidence>
<dbReference type="OrthoDB" id="372982at2157"/>
<evidence type="ECO:0000313" key="6">
    <source>
        <dbReference type="Proteomes" id="UP000326865"/>
    </source>
</evidence>
<proteinExistence type="predicted"/>
<evidence type="ECO:0000313" key="2">
    <source>
        <dbReference type="EMBL" id="KAB7517378.1"/>
    </source>
</evidence>
<organism evidence="3 5">
    <name type="scientific">Halosegnis rubeus</name>
    <dbReference type="NCBI Taxonomy" id="2212850"/>
    <lineage>
        <taxon>Archaea</taxon>
        <taxon>Methanobacteriati</taxon>
        <taxon>Methanobacteriota</taxon>
        <taxon>Stenosarchaea group</taxon>
        <taxon>Halobacteria</taxon>
        <taxon>Halobacteriales</taxon>
        <taxon>Natronomonadaceae</taxon>
        <taxon>Halosegnis</taxon>
    </lineage>
</organism>
<dbReference type="EMBL" id="QKKZ01000004">
    <property type="protein sequence ID" value="KAB7513395.1"/>
    <property type="molecule type" value="Genomic_DNA"/>
</dbReference>
<dbReference type="AlphaFoldDB" id="A0A5N5UI20"/>
<evidence type="ECO:0000313" key="5">
    <source>
        <dbReference type="Proteomes" id="UP000326302"/>
    </source>
</evidence>
<evidence type="ECO:0000313" key="4">
    <source>
        <dbReference type="Proteomes" id="UP000326207"/>
    </source>
</evidence>